<comment type="caution">
    <text evidence="2">The sequence shown here is derived from an EMBL/GenBank/DDBJ whole genome shotgun (WGS) entry which is preliminary data.</text>
</comment>
<accession>A0A9P0K1Z8</accession>
<reference evidence="2" key="1">
    <citation type="submission" date="2022-03" db="EMBL/GenBank/DDBJ databases">
        <authorList>
            <person name="Sayadi A."/>
        </authorList>
    </citation>
    <scope>NUCLEOTIDE SEQUENCE</scope>
</reference>
<evidence type="ECO:0000259" key="1">
    <source>
        <dbReference type="Pfam" id="PF07258"/>
    </source>
</evidence>
<dbReference type="OrthoDB" id="64318at2759"/>
<dbReference type="Proteomes" id="UP001152888">
    <property type="component" value="Unassembled WGS sequence"/>
</dbReference>
<protein>
    <recommendedName>
        <fullName evidence="1">COMM domain-containing protein</fullName>
    </recommendedName>
</protein>
<evidence type="ECO:0000313" key="3">
    <source>
        <dbReference type="Proteomes" id="UP001152888"/>
    </source>
</evidence>
<dbReference type="Pfam" id="PF07258">
    <property type="entry name" value="COMM_domain"/>
    <property type="match status" value="1"/>
</dbReference>
<dbReference type="InterPro" id="IPR017920">
    <property type="entry name" value="COMM"/>
</dbReference>
<evidence type="ECO:0000313" key="2">
    <source>
        <dbReference type="EMBL" id="CAH1962008.1"/>
    </source>
</evidence>
<feature type="domain" description="COMM" evidence="1">
    <location>
        <begin position="112"/>
        <end position="172"/>
    </location>
</feature>
<keyword evidence="3" id="KW-1185">Reference proteome</keyword>
<proteinExistence type="predicted"/>
<organism evidence="2 3">
    <name type="scientific">Acanthoscelides obtectus</name>
    <name type="common">Bean weevil</name>
    <name type="synonym">Bruchus obtectus</name>
    <dbReference type="NCBI Taxonomy" id="200917"/>
    <lineage>
        <taxon>Eukaryota</taxon>
        <taxon>Metazoa</taxon>
        <taxon>Ecdysozoa</taxon>
        <taxon>Arthropoda</taxon>
        <taxon>Hexapoda</taxon>
        <taxon>Insecta</taxon>
        <taxon>Pterygota</taxon>
        <taxon>Neoptera</taxon>
        <taxon>Endopterygota</taxon>
        <taxon>Coleoptera</taxon>
        <taxon>Polyphaga</taxon>
        <taxon>Cucujiformia</taxon>
        <taxon>Chrysomeloidea</taxon>
        <taxon>Chrysomelidae</taxon>
        <taxon>Bruchinae</taxon>
        <taxon>Bruchini</taxon>
        <taxon>Acanthoscelides</taxon>
    </lineage>
</organism>
<name>A0A9P0K1Z8_ACAOB</name>
<dbReference type="AlphaFoldDB" id="A0A9P0K1Z8"/>
<gene>
    <name evidence="2" type="ORF">ACAOBT_LOCUS4445</name>
</gene>
<sequence length="186" mass="21441">MAEDTCFFNLSNFAELNQFLHECVDDLISKRQIKFGTFENNDTKWTQDNFDKAVKYIQNCYRKSVVGGKLHLDPSINDDVADAIRKCYEFRKADIQQALVKDALLRKGDCVVENIDWKLKWILGSSSLASLREPLLQVFFHCVEKHDSRMEKKTVQFEAGLNQLDSLIEELTKLKQTLAVETSSLN</sequence>
<dbReference type="EMBL" id="CAKOFQ010006698">
    <property type="protein sequence ID" value="CAH1962008.1"/>
    <property type="molecule type" value="Genomic_DNA"/>
</dbReference>